<dbReference type="RefSeq" id="WP_137827811.1">
    <property type="nucleotide sequence ID" value="NZ_BPRE01000004.1"/>
</dbReference>
<gene>
    <name evidence="1" type="ORF">BGCPKDLD_1550</name>
</gene>
<protein>
    <recommendedName>
        <fullName evidence="3">Methyltransferase type 11</fullName>
    </recommendedName>
</protein>
<dbReference type="InterPro" id="IPR029063">
    <property type="entry name" value="SAM-dependent_MTases_sf"/>
</dbReference>
<evidence type="ECO:0008006" key="3">
    <source>
        <dbReference type="Google" id="ProtNLM"/>
    </source>
</evidence>
<proteinExistence type="predicted"/>
<dbReference type="Gene3D" id="3.40.50.150">
    <property type="entry name" value="Vaccinia Virus protein VP39"/>
    <property type="match status" value="1"/>
</dbReference>
<evidence type="ECO:0000313" key="2">
    <source>
        <dbReference type="Proteomes" id="UP001055093"/>
    </source>
</evidence>
<sequence length="259" mass="27584">MKLMGDDAGFFGVAPPETRAVDPLELYAAGIDTSDYVGRVAPRLRAAVPQIGDLLDIGAGGGQLGRAVRDPQATWTAIEPAAGMQRRLHSLIPPPYVLPLGWQQADLPPGCADTVLAANIAAPLTEAQAFLRQCRVWSRGSIVWVVPAQHGPRGLCLAGCLPRAWHGEDETPGVDLVRRSLTAQDQPAIVAQANWTFSAVVPDPERTAAFLADRLGWASGDARRSDLRAHLAAQAEPVPGGHRLSVPRTSALLVWRKAS</sequence>
<name>A0ABQ4US35_9HYPH</name>
<comment type="caution">
    <text evidence="1">The sequence shown here is derived from an EMBL/GenBank/DDBJ whole genome shotgun (WGS) entry which is preliminary data.</text>
</comment>
<dbReference type="EMBL" id="BPRE01000004">
    <property type="protein sequence ID" value="GJE74976.1"/>
    <property type="molecule type" value="Genomic_DNA"/>
</dbReference>
<dbReference type="Proteomes" id="UP001055093">
    <property type="component" value="Unassembled WGS sequence"/>
</dbReference>
<accession>A0ABQ4US35</accession>
<reference evidence="1" key="1">
    <citation type="journal article" date="2021" name="Front. Microbiol.">
        <title>Comprehensive Comparative Genomics and Phenotyping of Methylobacterium Species.</title>
        <authorList>
            <person name="Alessa O."/>
            <person name="Ogura Y."/>
            <person name="Fujitani Y."/>
            <person name="Takami H."/>
            <person name="Hayashi T."/>
            <person name="Sahin N."/>
            <person name="Tani A."/>
        </authorList>
    </citation>
    <scope>NUCLEOTIDE SEQUENCE</scope>
    <source>
        <strain evidence="1">DSM 14458</strain>
    </source>
</reference>
<organism evidence="1 2">
    <name type="scientific">Methylorubrum suomiense</name>
    <dbReference type="NCBI Taxonomy" id="144191"/>
    <lineage>
        <taxon>Bacteria</taxon>
        <taxon>Pseudomonadati</taxon>
        <taxon>Pseudomonadota</taxon>
        <taxon>Alphaproteobacteria</taxon>
        <taxon>Hyphomicrobiales</taxon>
        <taxon>Methylobacteriaceae</taxon>
        <taxon>Methylorubrum</taxon>
    </lineage>
</organism>
<reference evidence="1" key="2">
    <citation type="submission" date="2021-08" db="EMBL/GenBank/DDBJ databases">
        <authorList>
            <person name="Tani A."/>
            <person name="Ola A."/>
            <person name="Ogura Y."/>
            <person name="Katsura K."/>
            <person name="Hayashi T."/>
        </authorList>
    </citation>
    <scope>NUCLEOTIDE SEQUENCE</scope>
    <source>
        <strain evidence="1">DSM 14458</strain>
    </source>
</reference>
<evidence type="ECO:0000313" key="1">
    <source>
        <dbReference type="EMBL" id="GJE74976.1"/>
    </source>
</evidence>
<keyword evidence="2" id="KW-1185">Reference proteome</keyword>
<dbReference type="SUPFAM" id="SSF53335">
    <property type="entry name" value="S-adenosyl-L-methionine-dependent methyltransferases"/>
    <property type="match status" value="1"/>
</dbReference>